<name>A0A284VMD9_9EURY</name>
<dbReference type="RefSeq" id="WP_179293849.1">
    <property type="nucleotide sequence ID" value="NZ_FZMP01000090.1"/>
</dbReference>
<proteinExistence type="predicted"/>
<sequence length="58" mass="7064">MTFYKDLKDQQLLLPPNIRDLIPRNHICYLVDKIIQNMDLTDIEKDTREQDTLHIIRR</sequence>
<dbReference type="Proteomes" id="UP000218615">
    <property type="component" value="Unassembled WGS sequence"/>
</dbReference>
<dbReference type="OrthoDB" id="76313at2157"/>
<gene>
    <name evidence="1" type="ORF">MNV_180044</name>
</gene>
<evidence type="ECO:0000313" key="1">
    <source>
        <dbReference type="EMBL" id="SNQ60412.1"/>
    </source>
</evidence>
<accession>A0A284VMD9</accession>
<evidence type="ECO:0008006" key="3">
    <source>
        <dbReference type="Google" id="ProtNLM"/>
    </source>
</evidence>
<reference evidence="2" key="1">
    <citation type="submission" date="2017-06" db="EMBL/GenBank/DDBJ databases">
        <authorList>
            <person name="Cremers G."/>
        </authorList>
    </citation>
    <scope>NUCLEOTIDE SEQUENCE [LARGE SCALE GENOMIC DNA]</scope>
</reference>
<keyword evidence="2" id="KW-1185">Reference proteome</keyword>
<protein>
    <recommendedName>
        <fullName evidence="3">Transposase</fullName>
    </recommendedName>
</protein>
<evidence type="ECO:0000313" key="2">
    <source>
        <dbReference type="Proteomes" id="UP000218615"/>
    </source>
</evidence>
<organism evidence="1 2">
    <name type="scientific">Candidatus Methanoperedens nitratireducens</name>
    <dbReference type="NCBI Taxonomy" id="1392998"/>
    <lineage>
        <taxon>Archaea</taxon>
        <taxon>Methanobacteriati</taxon>
        <taxon>Methanobacteriota</taxon>
        <taxon>Stenosarchaea group</taxon>
        <taxon>Methanomicrobia</taxon>
        <taxon>Methanosarcinales</taxon>
        <taxon>ANME-2 cluster</taxon>
        <taxon>Candidatus Methanoperedentaceae</taxon>
        <taxon>Candidatus Methanoperedens</taxon>
    </lineage>
</organism>
<dbReference type="AlphaFoldDB" id="A0A284VMD9"/>
<dbReference type="EMBL" id="FZMP01000090">
    <property type="protein sequence ID" value="SNQ60412.1"/>
    <property type="molecule type" value="Genomic_DNA"/>
</dbReference>